<accession>R4XCU2</accession>
<dbReference type="PIRSF" id="PIRSF000654">
    <property type="entry name" value="Integrin-linked_kinase"/>
    <property type="match status" value="1"/>
</dbReference>
<evidence type="ECO:0000256" key="4">
    <source>
        <dbReference type="ARBA" id="ARBA00022741"/>
    </source>
</evidence>
<keyword evidence="6" id="KW-0067">ATP-binding</keyword>
<dbReference type="Gene3D" id="1.10.510.10">
    <property type="entry name" value="Transferase(Phosphotransferase) domain 1"/>
    <property type="match status" value="2"/>
</dbReference>
<evidence type="ECO:0000256" key="6">
    <source>
        <dbReference type="ARBA" id="ARBA00022840"/>
    </source>
</evidence>
<dbReference type="OrthoDB" id="10250725at2759"/>
<feature type="domain" description="Protein kinase" evidence="9">
    <location>
        <begin position="1"/>
        <end position="256"/>
    </location>
</feature>
<evidence type="ECO:0000256" key="2">
    <source>
        <dbReference type="ARBA" id="ARBA00022527"/>
    </source>
</evidence>
<dbReference type="InterPro" id="IPR051131">
    <property type="entry name" value="NEK_Ser/Thr_kinase_NIMA"/>
</dbReference>
<evidence type="ECO:0000256" key="3">
    <source>
        <dbReference type="ARBA" id="ARBA00022679"/>
    </source>
</evidence>
<dbReference type="GO" id="GO:0005524">
    <property type="term" value="F:ATP binding"/>
    <property type="evidence" value="ECO:0007669"/>
    <property type="project" value="UniProtKB-KW"/>
</dbReference>
<keyword evidence="4" id="KW-0547">Nucleotide-binding</keyword>
<evidence type="ECO:0000256" key="1">
    <source>
        <dbReference type="ARBA" id="ARBA00012513"/>
    </source>
</evidence>
<dbReference type="Proteomes" id="UP000013776">
    <property type="component" value="Unassembled WGS sequence"/>
</dbReference>
<evidence type="ECO:0000313" key="10">
    <source>
        <dbReference type="EMBL" id="CCG81140.1"/>
    </source>
</evidence>
<gene>
    <name evidence="10" type="ORF">TAPDE_000848</name>
</gene>
<dbReference type="PANTHER" id="PTHR44899">
    <property type="entry name" value="CAMK FAMILY PROTEIN KINASE"/>
    <property type="match status" value="1"/>
</dbReference>
<dbReference type="SMART" id="SM00220">
    <property type="entry name" value="S_TKc"/>
    <property type="match status" value="1"/>
</dbReference>
<dbReference type="PANTHER" id="PTHR44899:SF10">
    <property type="entry name" value="NIMA-RELATED KINASE 2"/>
    <property type="match status" value="1"/>
</dbReference>
<proteinExistence type="predicted"/>
<dbReference type="Gene3D" id="3.30.200.20">
    <property type="entry name" value="Phosphorylase Kinase, domain 1"/>
    <property type="match status" value="1"/>
</dbReference>
<keyword evidence="3" id="KW-0808">Transferase</keyword>
<keyword evidence="5 10" id="KW-0418">Kinase</keyword>
<dbReference type="InterPro" id="IPR000719">
    <property type="entry name" value="Prot_kinase_dom"/>
</dbReference>
<evidence type="ECO:0000259" key="9">
    <source>
        <dbReference type="PROSITE" id="PS50011"/>
    </source>
</evidence>
<dbReference type="PROSITE" id="PS50011">
    <property type="entry name" value="PROTEIN_KINASE_DOM"/>
    <property type="match status" value="1"/>
</dbReference>
<dbReference type="EMBL" id="CAHR02000027">
    <property type="protein sequence ID" value="CCG81140.1"/>
    <property type="molecule type" value="Genomic_DNA"/>
</dbReference>
<dbReference type="SUPFAM" id="SSF56112">
    <property type="entry name" value="Protein kinase-like (PK-like)"/>
    <property type="match status" value="1"/>
</dbReference>
<dbReference type="InterPro" id="IPR008271">
    <property type="entry name" value="Ser/Thr_kinase_AS"/>
</dbReference>
<dbReference type="eggNOG" id="KOG0591">
    <property type="taxonomic scope" value="Eukaryota"/>
</dbReference>
<comment type="caution">
    <text evidence="10">The sequence shown here is derived from an EMBL/GenBank/DDBJ whole genome shotgun (WGS) entry which is preliminary data.</text>
</comment>
<dbReference type="InterPro" id="IPR011009">
    <property type="entry name" value="Kinase-like_dom_sf"/>
</dbReference>
<comment type="catalytic activity">
    <reaction evidence="7">
        <text>L-threonyl-[protein] + ATP = O-phospho-L-threonyl-[protein] + ADP + H(+)</text>
        <dbReference type="Rhea" id="RHEA:46608"/>
        <dbReference type="Rhea" id="RHEA-COMP:11060"/>
        <dbReference type="Rhea" id="RHEA-COMP:11605"/>
        <dbReference type="ChEBI" id="CHEBI:15378"/>
        <dbReference type="ChEBI" id="CHEBI:30013"/>
        <dbReference type="ChEBI" id="CHEBI:30616"/>
        <dbReference type="ChEBI" id="CHEBI:61977"/>
        <dbReference type="ChEBI" id="CHEBI:456216"/>
        <dbReference type="EC" id="2.7.11.1"/>
    </reaction>
</comment>
<reference evidence="10 11" key="1">
    <citation type="journal article" date="2013" name="MBio">
        <title>Genome sequencing of the plant pathogen Taphrina deformans, the causal agent of peach leaf curl.</title>
        <authorList>
            <person name="Cisse O.H."/>
            <person name="Almeida J.M.G.C.F."/>
            <person name="Fonseca A."/>
            <person name="Kumar A.A."/>
            <person name="Salojaervi J."/>
            <person name="Overmyer K."/>
            <person name="Hauser P.M."/>
            <person name="Pagni M."/>
        </authorList>
    </citation>
    <scope>NUCLEOTIDE SEQUENCE [LARGE SCALE GENOMIC DNA]</scope>
    <source>
        <strain evidence="11">PYCC 5710 / ATCC 11124 / CBS 356.35 / IMI 108563 / JCM 9778 / NBRC 8474</strain>
    </source>
</reference>
<comment type="catalytic activity">
    <reaction evidence="8">
        <text>L-seryl-[protein] + ATP = O-phospho-L-seryl-[protein] + ADP + H(+)</text>
        <dbReference type="Rhea" id="RHEA:17989"/>
        <dbReference type="Rhea" id="RHEA-COMP:9863"/>
        <dbReference type="Rhea" id="RHEA-COMP:11604"/>
        <dbReference type="ChEBI" id="CHEBI:15378"/>
        <dbReference type="ChEBI" id="CHEBI:29999"/>
        <dbReference type="ChEBI" id="CHEBI:30616"/>
        <dbReference type="ChEBI" id="CHEBI:83421"/>
        <dbReference type="ChEBI" id="CHEBI:456216"/>
        <dbReference type="EC" id="2.7.11.1"/>
    </reaction>
</comment>
<organism evidence="10 11">
    <name type="scientific">Taphrina deformans (strain PYCC 5710 / ATCC 11124 / CBS 356.35 / IMI 108563 / JCM 9778 / NBRC 8474)</name>
    <name type="common">Peach leaf curl fungus</name>
    <name type="synonym">Lalaria deformans</name>
    <dbReference type="NCBI Taxonomy" id="1097556"/>
    <lineage>
        <taxon>Eukaryota</taxon>
        <taxon>Fungi</taxon>
        <taxon>Dikarya</taxon>
        <taxon>Ascomycota</taxon>
        <taxon>Taphrinomycotina</taxon>
        <taxon>Taphrinomycetes</taxon>
        <taxon>Taphrinales</taxon>
        <taxon>Taphrinaceae</taxon>
        <taxon>Taphrina</taxon>
    </lineage>
</organism>
<dbReference type="AlphaFoldDB" id="R4XCU2"/>
<dbReference type="VEuPathDB" id="FungiDB:TAPDE_000848"/>
<keyword evidence="2" id="KW-0723">Serine/threonine-protein kinase</keyword>
<evidence type="ECO:0000256" key="5">
    <source>
        <dbReference type="ARBA" id="ARBA00022777"/>
    </source>
</evidence>
<dbReference type="Pfam" id="PF00069">
    <property type="entry name" value="Pkinase"/>
    <property type="match status" value="2"/>
</dbReference>
<sequence>MWRKMKPREQEQLAAEIRILRDLQHKNIVRYISETVDHETKMVYIYMEYCGNGDLYELIQSRKESSPVVRFSEHTVWQIFTQLAMALFRCHNGVDPPPLEDITNSATLGTAQIPQAKTGNIVLHRDIKPHNVFLDHNNRVKLGDFGLSKELRGQNLAETFVGTPFYMSPEIIAGRAYNAKSDIWALGCVIYEMCAFDPPFLARDQHELNRKIKVGAVSSIVRYGYSEVLNSTIQTCLRQDEKMRPSAAGLLRRPEMVMARQQLHYFDREELLLEKETRLVAHSEKRV</sequence>
<dbReference type="STRING" id="1097556.R4XCU2"/>
<dbReference type="PROSITE" id="PS00108">
    <property type="entry name" value="PROTEIN_KINASE_ST"/>
    <property type="match status" value="1"/>
</dbReference>
<name>R4XCU2_TAPDE</name>
<dbReference type="GO" id="GO:0004674">
    <property type="term" value="F:protein serine/threonine kinase activity"/>
    <property type="evidence" value="ECO:0007669"/>
    <property type="project" value="UniProtKB-KW"/>
</dbReference>
<evidence type="ECO:0000256" key="8">
    <source>
        <dbReference type="ARBA" id="ARBA00048679"/>
    </source>
</evidence>
<evidence type="ECO:0000256" key="7">
    <source>
        <dbReference type="ARBA" id="ARBA00047899"/>
    </source>
</evidence>
<keyword evidence="11" id="KW-1185">Reference proteome</keyword>
<dbReference type="EC" id="2.7.11.1" evidence="1"/>
<evidence type="ECO:0000313" key="11">
    <source>
        <dbReference type="Proteomes" id="UP000013776"/>
    </source>
</evidence>
<protein>
    <recommendedName>
        <fullName evidence="1">non-specific serine/threonine protein kinase</fullName>
        <ecNumber evidence="1">2.7.11.1</ecNumber>
    </recommendedName>
</protein>